<dbReference type="SUPFAM" id="SSF51905">
    <property type="entry name" value="FAD/NAD(P)-binding domain"/>
    <property type="match status" value="1"/>
</dbReference>
<dbReference type="Proteomes" id="UP001476798">
    <property type="component" value="Unassembled WGS sequence"/>
</dbReference>
<evidence type="ECO:0000313" key="4">
    <source>
        <dbReference type="EMBL" id="MEQ2188513.1"/>
    </source>
</evidence>
<evidence type="ECO:0000256" key="1">
    <source>
        <dbReference type="ARBA" id="ARBA00001974"/>
    </source>
</evidence>
<evidence type="ECO:0008006" key="6">
    <source>
        <dbReference type="Google" id="ProtNLM"/>
    </source>
</evidence>
<comment type="caution">
    <text evidence="4">The sequence shown here is derived from an EMBL/GenBank/DDBJ whole genome shotgun (WGS) entry which is preliminary data.</text>
</comment>
<dbReference type="Gene3D" id="3.50.50.60">
    <property type="entry name" value="FAD/NAD(P)-binding domain"/>
    <property type="match status" value="2"/>
</dbReference>
<dbReference type="PANTHER" id="PTHR43429">
    <property type="entry name" value="PYRIDINE NUCLEOTIDE-DISULFIDE OXIDOREDUCTASE DOMAIN-CONTAINING"/>
    <property type="match status" value="1"/>
</dbReference>
<keyword evidence="3" id="KW-0274">FAD</keyword>
<reference evidence="4 5" key="1">
    <citation type="submission" date="2021-06" db="EMBL/GenBank/DDBJ databases">
        <authorList>
            <person name="Palmer J.M."/>
        </authorList>
    </citation>
    <scope>NUCLEOTIDE SEQUENCE [LARGE SCALE GENOMIC DNA]</scope>
    <source>
        <strain evidence="4 5">GA_2019</strain>
        <tissue evidence="4">Muscle</tissue>
    </source>
</reference>
<keyword evidence="2" id="KW-0285">Flavoprotein</keyword>
<sequence length="254" mass="27845">MQLLSNKQSPTEDGYRVKICRLLYVRPANGSVPSLLPAFRLMEGKKEKTFKFVIVGGGIAGVTCVEQCVETADGRVFGYKKLCICSGARPKLLTQENPNVLGIRDTDSAQVAQHARCLLFGFQVFQKRLSKARRIVIVGNGGIALELVYEVKGCEVIWAVKDKAIGNTFFDAGAAQFLITSLEADKAEAAGPCKRLRYTMEEPAPDAVQTFTAGSYHRMLRGISFSTPGLATAVHNLLTLYLMWTTCCELLNLN</sequence>
<proteinExistence type="predicted"/>
<dbReference type="InterPro" id="IPR050260">
    <property type="entry name" value="FAD-bd_OxRdtase"/>
</dbReference>
<dbReference type="InterPro" id="IPR036188">
    <property type="entry name" value="FAD/NAD-bd_sf"/>
</dbReference>
<evidence type="ECO:0000256" key="3">
    <source>
        <dbReference type="ARBA" id="ARBA00022827"/>
    </source>
</evidence>
<accession>A0ABV0PYM5</accession>
<comment type="cofactor">
    <cofactor evidence="1">
        <name>FAD</name>
        <dbReference type="ChEBI" id="CHEBI:57692"/>
    </cofactor>
</comment>
<name>A0ABV0PYM5_9TELE</name>
<evidence type="ECO:0000313" key="5">
    <source>
        <dbReference type="Proteomes" id="UP001476798"/>
    </source>
</evidence>
<gene>
    <name evidence="4" type="ORF">GOODEAATRI_015880</name>
</gene>
<organism evidence="4 5">
    <name type="scientific">Goodea atripinnis</name>
    <dbReference type="NCBI Taxonomy" id="208336"/>
    <lineage>
        <taxon>Eukaryota</taxon>
        <taxon>Metazoa</taxon>
        <taxon>Chordata</taxon>
        <taxon>Craniata</taxon>
        <taxon>Vertebrata</taxon>
        <taxon>Euteleostomi</taxon>
        <taxon>Actinopterygii</taxon>
        <taxon>Neopterygii</taxon>
        <taxon>Teleostei</taxon>
        <taxon>Neoteleostei</taxon>
        <taxon>Acanthomorphata</taxon>
        <taxon>Ovalentaria</taxon>
        <taxon>Atherinomorphae</taxon>
        <taxon>Cyprinodontiformes</taxon>
        <taxon>Goodeidae</taxon>
        <taxon>Goodea</taxon>
    </lineage>
</organism>
<evidence type="ECO:0000256" key="2">
    <source>
        <dbReference type="ARBA" id="ARBA00022630"/>
    </source>
</evidence>
<keyword evidence="5" id="KW-1185">Reference proteome</keyword>
<protein>
    <recommendedName>
        <fullName evidence="6">Pyridine nucleotide-disulfide oxidoreductase domain-containing protein 1</fullName>
    </recommendedName>
</protein>
<dbReference type="PANTHER" id="PTHR43429:SF2">
    <property type="entry name" value="PYRIDINE NUCLEOTIDE-DISULFIDE OXIDOREDUCTASE DOMAIN-CONTAINING PROTEIN 1"/>
    <property type="match status" value="1"/>
</dbReference>
<dbReference type="EMBL" id="JAHRIO010091157">
    <property type="protein sequence ID" value="MEQ2188513.1"/>
    <property type="molecule type" value="Genomic_DNA"/>
</dbReference>